<dbReference type="EMBL" id="VULZ01000002">
    <property type="protein sequence ID" value="MSS14056.1"/>
    <property type="molecule type" value="Genomic_DNA"/>
</dbReference>
<sequence>MRETGITSMQTGSRRQMISAQPRVQDKRLRRQRMRRRQAAAMGIMLLILIAVLIGLIVLMKKDKLRGTWELDQVTVYEFDGKGHGALLLPQYAPLYEQNSDFFGWITIEGTDIDYPVMYSPDRPEYYLNRAFDGSYSGSGVPSIDGKCPPDGKYYLIYGHHMKNKTMFGSLPKYADKSYYEDHPIIRFDTLYEQREYQVIAAFYSRIYDKKDAGVFCYYEYTDLSDQEVFDEHIRQVKAAAIYDTGLSAEYGDELLALSTCNYHTQDGRFVVVAKRIATLR</sequence>
<evidence type="ECO:0000313" key="4">
    <source>
        <dbReference type="EMBL" id="MSS14056.1"/>
    </source>
</evidence>
<dbReference type="InterPro" id="IPR009835">
    <property type="entry name" value="SrtB"/>
</dbReference>
<keyword evidence="5" id="KW-1185">Reference proteome</keyword>
<keyword evidence="1" id="KW-0378">Hydrolase</keyword>
<evidence type="ECO:0000256" key="2">
    <source>
        <dbReference type="PIRSR" id="PIRSR605754-1"/>
    </source>
</evidence>
<protein>
    <submittedName>
        <fullName evidence="4">Class B sortase</fullName>
    </submittedName>
</protein>
<keyword evidence="3" id="KW-1133">Transmembrane helix</keyword>
<feature type="active site" description="Proton donor/acceptor" evidence="2">
    <location>
        <position position="160"/>
    </location>
</feature>
<name>A0A6L5X533_9FIRM</name>
<dbReference type="AlphaFoldDB" id="A0A6L5X533"/>
<proteinExistence type="predicted"/>
<accession>A0A6L5X533</accession>
<gene>
    <name evidence="4" type="ORF">FYJ35_03205</name>
</gene>
<dbReference type="CDD" id="cd05826">
    <property type="entry name" value="Sortase_B"/>
    <property type="match status" value="1"/>
</dbReference>
<reference evidence="4 5" key="1">
    <citation type="submission" date="2019-08" db="EMBL/GenBank/DDBJ databases">
        <title>In-depth cultivation of the pig gut microbiome towards novel bacterial diversity and tailored functional studies.</title>
        <authorList>
            <person name="Wylensek D."/>
            <person name="Hitch T.C.A."/>
            <person name="Clavel T."/>
        </authorList>
    </citation>
    <scope>NUCLEOTIDE SEQUENCE [LARGE SCALE GENOMIC DNA]</scope>
    <source>
        <strain evidence="4 5">Oil+RF-744-WCA-WT-11</strain>
    </source>
</reference>
<keyword evidence="3" id="KW-0812">Transmembrane</keyword>
<keyword evidence="3" id="KW-0472">Membrane</keyword>
<evidence type="ECO:0000256" key="1">
    <source>
        <dbReference type="ARBA" id="ARBA00022801"/>
    </source>
</evidence>
<feature type="active site" description="Acyl-thioester intermediate" evidence="2">
    <location>
        <position position="261"/>
    </location>
</feature>
<feature type="transmembrane region" description="Helical" evidence="3">
    <location>
        <begin position="39"/>
        <end position="60"/>
    </location>
</feature>
<comment type="caution">
    <text evidence="4">The sequence shown here is derived from an EMBL/GenBank/DDBJ whole genome shotgun (WGS) entry which is preliminary data.</text>
</comment>
<dbReference type="Pfam" id="PF04203">
    <property type="entry name" value="Sortase"/>
    <property type="match status" value="1"/>
</dbReference>
<dbReference type="InterPro" id="IPR005754">
    <property type="entry name" value="Sortase"/>
</dbReference>
<dbReference type="InterPro" id="IPR023365">
    <property type="entry name" value="Sortase_dom-sf"/>
</dbReference>
<evidence type="ECO:0000256" key="3">
    <source>
        <dbReference type="SAM" id="Phobius"/>
    </source>
</evidence>
<organism evidence="4 5">
    <name type="scientific">Porcincola intestinalis</name>
    <dbReference type="NCBI Taxonomy" id="2606632"/>
    <lineage>
        <taxon>Bacteria</taxon>
        <taxon>Bacillati</taxon>
        <taxon>Bacillota</taxon>
        <taxon>Clostridia</taxon>
        <taxon>Lachnospirales</taxon>
        <taxon>Lachnospiraceae</taxon>
        <taxon>Porcincola</taxon>
    </lineage>
</organism>
<evidence type="ECO:0000313" key="5">
    <source>
        <dbReference type="Proteomes" id="UP000481852"/>
    </source>
</evidence>
<dbReference type="GO" id="GO:0016787">
    <property type="term" value="F:hydrolase activity"/>
    <property type="evidence" value="ECO:0007669"/>
    <property type="project" value="UniProtKB-KW"/>
</dbReference>
<dbReference type="SUPFAM" id="SSF63817">
    <property type="entry name" value="Sortase"/>
    <property type="match status" value="1"/>
</dbReference>
<dbReference type="Proteomes" id="UP000481852">
    <property type="component" value="Unassembled WGS sequence"/>
</dbReference>
<dbReference type="Gene3D" id="2.40.260.10">
    <property type="entry name" value="Sortase"/>
    <property type="match status" value="1"/>
</dbReference>